<dbReference type="EMBL" id="JARWAF010000020">
    <property type="protein sequence ID" value="MDJ1645174.1"/>
    <property type="molecule type" value="Genomic_DNA"/>
</dbReference>
<organism evidence="1 2">
    <name type="scientific">Streptomyces pakalii</name>
    <dbReference type="NCBI Taxonomy" id="3036494"/>
    <lineage>
        <taxon>Bacteria</taxon>
        <taxon>Bacillati</taxon>
        <taxon>Actinomycetota</taxon>
        <taxon>Actinomycetes</taxon>
        <taxon>Kitasatosporales</taxon>
        <taxon>Streptomycetaceae</taxon>
        <taxon>Streptomyces</taxon>
    </lineage>
</organism>
<reference evidence="1 2" key="1">
    <citation type="submission" date="2023-04" db="EMBL/GenBank/DDBJ databases">
        <title>A novel species of the genus Streptomyces: Streptomyces pakalii sp. nov. isolated from a Mexican soil jungle.</title>
        <authorList>
            <person name="Chavez-Hernandez M.A."/>
            <person name="Ortiz-Alvarez J."/>
            <person name="Villa-Tanaca L."/>
            <person name="Hernandez-Rodriguez C."/>
        </authorList>
    </citation>
    <scope>NUCLEOTIDE SEQUENCE [LARGE SCALE GENOMIC DNA]</scope>
    <source>
        <strain evidence="1 2">ENCB-J15</strain>
    </source>
</reference>
<gene>
    <name evidence="1" type="ORF">P5W92_32905</name>
</gene>
<accession>A0ABT7DH73</accession>
<dbReference type="RefSeq" id="WP_283900969.1">
    <property type="nucleotide sequence ID" value="NZ_JARWAF010000020.1"/>
</dbReference>
<name>A0ABT7DH73_9ACTN</name>
<comment type="caution">
    <text evidence="1">The sequence shown here is derived from an EMBL/GenBank/DDBJ whole genome shotgun (WGS) entry which is preliminary data.</text>
</comment>
<sequence>MTGPAAPRPRTRADRFLVSAGIVKLALQQMRDELTGTISAPDLARVLCELHDEDHRQDGVFGALAQLLTAAAHAAARIEPDRDGAISCPLHEAAALITETAGLQIHYATRVLDPQGEAV</sequence>
<dbReference type="Proteomes" id="UP001237194">
    <property type="component" value="Unassembled WGS sequence"/>
</dbReference>
<evidence type="ECO:0000313" key="2">
    <source>
        <dbReference type="Proteomes" id="UP001237194"/>
    </source>
</evidence>
<evidence type="ECO:0000313" key="1">
    <source>
        <dbReference type="EMBL" id="MDJ1645174.1"/>
    </source>
</evidence>
<keyword evidence="2" id="KW-1185">Reference proteome</keyword>
<proteinExistence type="predicted"/>
<protein>
    <submittedName>
        <fullName evidence="1">Uncharacterized protein</fullName>
    </submittedName>
</protein>